<evidence type="ECO:0000256" key="2">
    <source>
        <dbReference type="ARBA" id="ARBA00022963"/>
    </source>
</evidence>
<proteinExistence type="predicted"/>
<evidence type="ECO:0000313" key="5">
    <source>
        <dbReference type="EMBL" id="GIO50985.1"/>
    </source>
</evidence>
<keyword evidence="6" id="KW-1185">Reference proteome</keyword>
<dbReference type="PANTHER" id="PTHR10272:SF0">
    <property type="entry name" value="PLATELET-ACTIVATING FACTOR ACETYLHYDROLASE"/>
    <property type="match status" value="1"/>
</dbReference>
<comment type="caution">
    <text evidence="5">The sequence shown here is derived from an EMBL/GenBank/DDBJ whole genome shotgun (WGS) entry which is preliminary data.</text>
</comment>
<feature type="transmembrane region" description="Helical" evidence="4">
    <location>
        <begin position="54"/>
        <end position="72"/>
    </location>
</feature>
<keyword evidence="4" id="KW-0812">Transmembrane</keyword>
<evidence type="ECO:0000256" key="4">
    <source>
        <dbReference type="SAM" id="Phobius"/>
    </source>
</evidence>
<accession>A0A919YLT9</accession>
<evidence type="ECO:0000313" key="6">
    <source>
        <dbReference type="Proteomes" id="UP000682811"/>
    </source>
</evidence>
<dbReference type="AlphaFoldDB" id="A0A919YLT9"/>
<dbReference type="EMBL" id="BORT01000041">
    <property type="protein sequence ID" value="GIO50985.1"/>
    <property type="molecule type" value="Genomic_DNA"/>
</dbReference>
<keyword evidence="1 5" id="KW-0378">Hydrolase</keyword>
<dbReference type="SUPFAM" id="SSF53474">
    <property type="entry name" value="alpha/beta-Hydrolases"/>
    <property type="match status" value="1"/>
</dbReference>
<gene>
    <name evidence="5" type="ORF">J34TS1_57500</name>
</gene>
<name>A0A919YLT9_9BACL</name>
<protein>
    <submittedName>
        <fullName evidence="5">Carboxylic ester hydrolase</fullName>
    </submittedName>
</protein>
<dbReference type="PANTHER" id="PTHR10272">
    <property type="entry name" value="PLATELET-ACTIVATING FACTOR ACETYLHYDROLASE"/>
    <property type="match status" value="1"/>
</dbReference>
<evidence type="ECO:0000256" key="3">
    <source>
        <dbReference type="ARBA" id="ARBA00023098"/>
    </source>
</evidence>
<dbReference type="InterPro" id="IPR029058">
    <property type="entry name" value="AB_hydrolase_fold"/>
</dbReference>
<feature type="transmembrane region" description="Helical" evidence="4">
    <location>
        <begin position="30"/>
        <end position="48"/>
    </location>
</feature>
<keyword evidence="4" id="KW-0472">Membrane</keyword>
<dbReference type="Gene3D" id="3.40.50.1820">
    <property type="entry name" value="alpha/beta hydrolase"/>
    <property type="match status" value="1"/>
</dbReference>
<dbReference type="Proteomes" id="UP000682811">
    <property type="component" value="Unassembled WGS sequence"/>
</dbReference>
<evidence type="ECO:0000256" key="1">
    <source>
        <dbReference type="ARBA" id="ARBA00022801"/>
    </source>
</evidence>
<dbReference type="GO" id="GO:0016042">
    <property type="term" value="P:lipid catabolic process"/>
    <property type="evidence" value="ECO:0007669"/>
    <property type="project" value="UniProtKB-KW"/>
</dbReference>
<feature type="transmembrane region" description="Helical" evidence="4">
    <location>
        <begin position="6"/>
        <end position="23"/>
    </location>
</feature>
<keyword evidence="2" id="KW-0442">Lipid degradation</keyword>
<keyword evidence="4" id="KW-1133">Transmembrane helix</keyword>
<organism evidence="5 6">
    <name type="scientific">Paenibacillus azoreducens</name>
    <dbReference type="NCBI Taxonomy" id="116718"/>
    <lineage>
        <taxon>Bacteria</taxon>
        <taxon>Bacillati</taxon>
        <taxon>Bacillota</taxon>
        <taxon>Bacilli</taxon>
        <taxon>Bacillales</taxon>
        <taxon>Paenibacillaceae</taxon>
        <taxon>Paenibacillus</taxon>
    </lineage>
</organism>
<reference evidence="5 6" key="1">
    <citation type="submission" date="2021-03" db="EMBL/GenBank/DDBJ databases">
        <title>Antimicrobial resistance genes in bacteria isolated from Japanese honey, and their potential for conferring macrolide and lincosamide resistance in the American foulbrood pathogen Paenibacillus larvae.</title>
        <authorList>
            <person name="Okamoto M."/>
            <person name="Kumagai M."/>
            <person name="Kanamori H."/>
            <person name="Takamatsu D."/>
        </authorList>
    </citation>
    <scope>NUCLEOTIDE SEQUENCE [LARGE SCALE GENOMIC DNA]</scope>
    <source>
        <strain evidence="5 6">J34TS1</strain>
    </source>
</reference>
<keyword evidence="3" id="KW-0443">Lipid metabolism</keyword>
<feature type="transmembrane region" description="Helical" evidence="4">
    <location>
        <begin position="93"/>
        <end position="114"/>
    </location>
</feature>
<sequence length="490" mass="54311">MRLFEILLAVSCLFMLNYLVFFKTSARKKAVTALLSTISIGLLLIHLFVEGYRWQMGLVYVLTALLLCYAAAGWREQSPQSSKMGKRVLKYGFYAASMLLLAVSISLSVILPVFQFPEPTGKYKVGTELFHFVDQNRKGVFADNPDDPRELMVRVWYPAEEQTSGRPAPLFPEGERDFNNFIGAYTKQMGIPKWTLGYFKYINTHAYSGAKALQGAAPYPLIILSHGMGTSMTLHASQAETLASHGYVVATIDHTYSTTATVFPDGRVTGYTTDMDGENFLQQASEVGKVWAEDAEFVIDQLTKINAGEISSGLKGIFDLQHIGMMGHSFGGATAFDVVSSDDRVKAGIDMDGTLFEATKRKQISKPFLFMRAEDYLSSTEEYIARSDAEKTVAQHLSSELSISKKASQHGGNLLLIDGAGHYNFTDLQMFTRLASWTGMAGKIDGKRGAEIVDRYVVEFFDEHLKGIKGTLLNGPSNMYPEVKFYGKNI</sequence>
<dbReference type="RefSeq" id="WP_212981062.1">
    <property type="nucleotide sequence ID" value="NZ_AP025343.1"/>
</dbReference>
<dbReference type="Pfam" id="PF03403">
    <property type="entry name" value="PAF-AH_p_II"/>
    <property type="match status" value="1"/>
</dbReference>
<dbReference type="GO" id="GO:0003847">
    <property type="term" value="F:1-alkyl-2-acetylglycerophosphocholine esterase activity"/>
    <property type="evidence" value="ECO:0007669"/>
    <property type="project" value="TreeGrafter"/>
</dbReference>